<reference evidence="3" key="1">
    <citation type="journal article" date="2019" name="Environ. Microbiol.">
        <title>Fungal ecological strategies reflected in gene transcription - a case study of two litter decomposers.</title>
        <authorList>
            <person name="Barbi F."/>
            <person name="Kohler A."/>
            <person name="Barry K."/>
            <person name="Baskaran P."/>
            <person name="Daum C."/>
            <person name="Fauchery L."/>
            <person name="Ihrmark K."/>
            <person name="Kuo A."/>
            <person name="LaButti K."/>
            <person name="Lipzen A."/>
            <person name="Morin E."/>
            <person name="Grigoriev I.V."/>
            <person name="Henrissat B."/>
            <person name="Lindahl B."/>
            <person name="Martin F."/>
        </authorList>
    </citation>
    <scope>NUCLEOTIDE SEQUENCE</scope>
    <source>
        <strain evidence="3">JB14</strain>
    </source>
</reference>
<evidence type="ECO:0000256" key="2">
    <source>
        <dbReference type="SAM" id="SignalP"/>
    </source>
</evidence>
<dbReference type="OrthoDB" id="3059701at2759"/>
<sequence length="265" mass="26679">MHGVFNLKLTFILLVLSSVMSLAAAQAAVQCLSVDKVGSPLVGKGVDNGDGTVTCTYVTARACTYFAANGENDSGSSDCPAGIPQTATAAQATVQCLPVDNARSPLVGQGVDNGDGTVTCTYVTARACTYFAANGENDSGSSDCPAGIPQTATAAAQAAVQCLSVDKVGSPLVGQGVDNGDGTVTCTYVTARACTYFAANGENDSGSSDCPAGIPQTVSGSSSSSTAIASSSISSKADAMYDDRVETMYIESVAIDSDEDHIRTV</sequence>
<organism evidence="3 4">
    <name type="scientific">Gymnopus androsaceus JB14</name>
    <dbReference type="NCBI Taxonomy" id="1447944"/>
    <lineage>
        <taxon>Eukaryota</taxon>
        <taxon>Fungi</taxon>
        <taxon>Dikarya</taxon>
        <taxon>Basidiomycota</taxon>
        <taxon>Agaricomycotina</taxon>
        <taxon>Agaricomycetes</taxon>
        <taxon>Agaricomycetidae</taxon>
        <taxon>Agaricales</taxon>
        <taxon>Marasmiineae</taxon>
        <taxon>Omphalotaceae</taxon>
        <taxon>Gymnopus</taxon>
    </lineage>
</organism>
<evidence type="ECO:0000313" key="4">
    <source>
        <dbReference type="Proteomes" id="UP000799118"/>
    </source>
</evidence>
<proteinExistence type="predicted"/>
<dbReference type="Proteomes" id="UP000799118">
    <property type="component" value="Unassembled WGS sequence"/>
</dbReference>
<evidence type="ECO:0000256" key="1">
    <source>
        <dbReference type="SAM" id="MobiDB-lite"/>
    </source>
</evidence>
<feature type="chain" id="PRO_5025650603" description="Secreted protein" evidence="2">
    <location>
        <begin position="26"/>
        <end position="265"/>
    </location>
</feature>
<accession>A0A6A4GI38</accession>
<dbReference type="AlphaFoldDB" id="A0A6A4GI38"/>
<evidence type="ECO:0000313" key="3">
    <source>
        <dbReference type="EMBL" id="KAE9385120.1"/>
    </source>
</evidence>
<feature type="region of interest" description="Disordered" evidence="1">
    <location>
        <begin position="203"/>
        <end position="226"/>
    </location>
</feature>
<gene>
    <name evidence="3" type="ORF">BT96DRAFT_1026683</name>
</gene>
<feature type="signal peptide" evidence="2">
    <location>
        <begin position="1"/>
        <end position="25"/>
    </location>
</feature>
<keyword evidence="2" id="KW-0732">Signal</keyword>
<evidence type="ECO:0008006" key="5">
    <source>
        <dbReference type="Google" id="ProtNLM"/>
    </source>
</evidence>
<dbReference type="EMBL" id="ML770026">
    <property type="protein sequence ID" value="KAE9385120.1"/>
    <property type="molecule type" value="Genomic_DNA"/>
</dbReference>
<keyword evidence="4" id="KW-1185">Reference proteome</keyword>
<protein>
    <recommendedName>
        <fullName evidence="5">Secreted protein</fullName>
    </recommendedName>
</protein>
<name>A0A6A4GI38_9AGAR</name>